<feature type="transmembrane region" description="Helical" evidence="7">
    <location>
        <begin position="148"/>
        <end position="169"/>
    </location>
</feature>
<feature type="domain" description="EamA" evidence="8">
    <location>
        <begin position="150"/>
        <end position="286"/>
    </location>
</feature>
<feature type="transmembrane region" description="Helical" evidence="7">
    <location>
        <begin position="122"/>
        <end position="142"/>
    </location>
</feature>
<proteinExistence type="inferred from homology"/>
<evidence type="ECO:0000256" key="5">
    <source>
        <dbReference type="ARBA" id="ARBA00022989"/>
    </source>
</evidence>
<feature type="transmembrane region" description="Helical" evidence="7">
    <location>
        <begin position="212"/>
        <end position="234"/>
    </location>
</feature>
<accession>A0A917G1Q3</accession>
<protein>
    <submittedName>
        <fullName evidence="9">Membrane protein</fullName>
    </submittedName>
</protein>
<dbReference type="InterPro" id="IPR050638">
    <property type="entry name" value="AA-Vitamin_Transporters"/>
</dbReference>
<evidence type="ECO:0000256" key="1">
    <source>
        <dbReference type="ARBA" id="ARBA00004651"/>
    </source>
</evidence>
<keyword evidence="10" id="KW-1185">Reference proteome</keyword>
<feature type="transmembrane region" description="Helical" evidence="7">
    <location>
        <begin position="7"/>
        <end position="28"/>
    </location>
</feature>
<dbReference type="InterPro" id="IPR037185">
    <property type="entry name" value="EmrE-like"/>
</dbReference>
<feature type="transmembrane region" description="Helical" evidence="7">
    <location>
        <begin position="96"/>
        <end position="115"/>
    </location>
</feature>
<reference evidence="9" key="1">
    <citation type="journal article" date="2014" name="Int. J. Syst. Evol. Microbiol.">
        <title>Complete genome sequence of Corynebacterium casei LMG S-19264T (=DSM 44701T), isolated from a smear-ripened cheese.</title>
        <authorList>
            <consortium name="US DOE Joint Genome Institute (JGI-PGF)"/>
            <person name="Walter F."/>
            <person name="Albersmeier A."/>
            <person name="Kalinowski J."/>
            <person name="Ruckert C."/>
        </authorList>
    </citation>
    <scope>NUCLEOTIDE SEQUENCE</scope>
    <source>
        <strain evidence="9">CGMCC 1.15760</strain>
    </source>
</reference>
<keyword evidence="6 7" id="KW-0472">Membrane</keyword>
<reference evidence="9" key="2">
    <citation type="submission" date="2020-09" db="EMBL/GenBank/DDBJ databases">
        <authorList>
            <person name="Sun Q."/>
            <person name="Zhou Y."/>
        </authorList>
    </citation>
    <scope>NUCLEOTIDE SEQUENCE</scope>
    <source>
        <strain evidence="9">CGMCC 1.15760</strain>
    </source>
</reference>
<evidence type="ECO:0000256" key="2">
    <source>
        <dbReference type="ARBA" id="ARBA00007362"/>
    </source>
</evidence>
<feature type="domain" description="EamA" evidence="8">
    <location>
        <begin position="9"/>
        <end position="138"/>
    </location>
</feature>
<organism evidence="9 10">
    <name type="scientific">Lysinibacillus alkalisoli</name>
    <dbReference type="NCBI Taxonomy" id="1911548"/>
    <lineage>
        <taxon>Bacteria</taxon>
        <taxon>Bacillati</taxon>
        <taxon>Bacillota</taxon>
        <taxon>Bacilli</taxon>
        <taxon>Bacillales</taxon>
        <taxon>Bacillaceae</taxon>
        <taxon>Lysinibacillus</taxon>
    </lineage>
</organism>
<comment type="similarity">
    <text evidence="2">Belongs to the EamA transporter family.</text>
</comment>
<keyword evidence="5 7" id="KW-1133">Transmembrane helix</keyword>
<dbReference type="GO" id="GO:0005886">
    <property type="term" value="C:plasma membrane"/>
    <property type="evidence" value="ECO:0007669"/>
    <property type="project" value="UniProtKB-SubCell"/>
</dbReference>
<dbReference type="SUPFAM" id="SSF103481">
    <property type="entry name" value="Multidrug resistance efflux transporter EmrE"/>
    <property type="match status" value="2"/>
</dbReference>
<comment type="subcellular location">
    <subcellularLocation>
        <location evidence="1">Cell membrane</location>
        <topology evidence="1">Multi-pass membrane protein</topology>
    </subcellularLocation>
</comment>
<evidence type="ECO:0000256" key="7">
    <source>
        <dbReference type="SAM" id="Phobius"/>
    </source>
</evidence>
<dbReference type="PANTHER" id="PTHR32322">
    <property type="entry name" value="INNER MEMBRANE TRANSPORTER"/>
    <property type="match status" value="1"/>
</dbReference>
<keyword evidence="4 7" id="KW-0812">Transmembrane</keyword>
<evidence type="ECO:0000256" key="4">
    <source>
        <dbReference type="ARBA" id="ARBA00022692"/>
    </source>
</evidence>
<feature type="transmembrane region" description="Helical" evidence="7">
    <location>
        <begin position="67"/>
        <end position="84"/>
    </location>
</feature>
<evidence type="ECO:0000256" key="6">
    <source>
        <dbReference type="ARBA" id="ARBA00023136"/>
    </source>
</evidence>
<dbReference type="PANTHER" id="PTHR32322:SF18">
    <property type="entry name" value="S-ADENOSYLMETHIONINE_S-ADENOSYLHOMOCYSTEINE TRANSPORTER"/>
    <property type="match status" value="1"/>
</dbReference>
<sequence length="302" mass="32207">MKSSKIYGILLFVMFVWGVNVSAMKYLTMDAAPISMSAIRILLASIVVFLLLKPFGLVRRLTTKEWGYVWLGGLLNVALHHALMSSGLSLTSGANTSLIIGTTPLVTAVLSSFLLRTVPNALQWIGLVLGLSGIAIAVIFSGDGTQHLSWGDAFIFFSITSQALSFIVILKAKRTIDPRLLTAYMFLVGAIMLAISGVILEPNGFATIPFNNLTFVAVLIGSGAVATALGHMLYNYAVGQVGPTKAAIFINLNTFFALASAAILLGEPVGWPHYLGLLLVIAGVIFGSGIAEHWLKKSHIES</sequence>
<dbReference type="EMBL" id="BMJT01000003">
    <property type="protein sequence ID" value="GGG18359.1"/>
    <property type="molecule type" value="Genomic_DNA"/>
</dbReference>
<dbReference type="RefSeq" id="WP_188614028.1">
    <property type="nucleotide sequence ID" value="NZ_BMJT01000003.1"/>
</dbReference>
<feature type="transmembrane region" description="Helical" evidence="7">
    <location>
        <begin position="181"/>
        <end position="200"/>
    </location>
</feature>
<feature type="transmembrane region" description="Helical" evidence="7">
    <location>
        <begin position="34"/>
        <end position="55"/>
    </location>
</feature>
<evidence type="ECO:0000313" key="9">
    <source>
        <dbReference type="EMBL" id="GGG18359.1"/>
    </source>
</evidence>
<dbReference type="Pfam" id="PF00892">
    <property type="entry name" value="EamA"/>
    <property type="match status" value="2"/>
</dbReference>
<name>A0A917G1Q3_9BACI</name>
<dbReference type="AlphaFoldDB" id="A0A917G1Q3"/>
<dbReference type="Proteomes" id="UP000616608">
    <property type="component" value="Unassembled WGS sequence"/>
</dbReference>
<feature type="transmembrane region" description="Helical" evidence="7">
    <location>
        <begin position="271"/>
        <end position="291"/>
    </location>
</feature>
<gene>
    <name evidence="9" type="ORF">GCM10007425_11020</name>
</gene>
<evidence type="ECO:0000259" key="8">
    <source>
        <dbReference type="Pfam" id="PF00892"/>
    </source>
</evidence>
<keyword evidence="3" id="KW-1003">Cell membrane</keyword>
<feature type="transmembrane region" description="Helical" evidence="7">
    <location>
        <begin position="246"/>
        <end position="265"/>
    </location>
</feature>
<comment type="caution">
    <text evidence="9">The sequence shown here is derived from an EMBL/GenBank/DDBJ whole genome shotgun (WGS) entry which is preliminary data.</text>
</comment>
<evidence type="ECO:0000256" key="3">
    <source>
        <dbReference type="ARBA" id="ARBA00022475"/>
    </source>
</evidence>
<evidence type="ECO:0000313" key="10">
    <source>
        <dbReference type="Proteomes" id="UP000616608"/>
    </source>
</evidence>
<dbReference type="InterPro" id="IPR000620">
    <property type="entry name" value="EamA_dom"/>
</dbReference>